<organism evidence="3">
    <name type="scientific">Siphoviridae sp. ct3gT1</name>
    <dbReference type="NCBI Taxonomy" id="2825323"/>
    <lineage>
        <taxon>Viruses</taxon>
        <taxon>Duplodnaviria</taxon>
        <taxon>Heunggongvirae</taxon>
        <taxon>Uroviricota</taxon>
        <taxon>Caudoviricetes</taxon>
    </lineage>
</organism>
<dbReference type="Pfam" id="PF24729">
    <property type="entry name" value="Acb2_Tad1_hairpin"/>
    <property type="match status" value="1"/>
</dbReference>
<feature type="domain" description="Acb2/Tad1 hairpin" evidence="2">
    <location>
        <begin position="46"/>
        <end position="111"/>
    </location>
</feature>
<dbReference type="EMBL" id="BK016094">
    <property type="protein sequence ID" value="DAF94610.1"/>
    <property type="molecule type" value="Genomic_DNA"/>
</dbReference>
<evidence type="ECO:0000259" key="2">
    <source>
        <dbReference type="Pfam" id="PF24729"/>
    </source>
</evidence>
<sequence length="124" mass="14316">MKELSTIQKREKLNQIFVADEIGPGGAHHEYHIVINDGKEKDIANDVVIIKFQKGPRKEKNSQHGVGNEDLLEIVRDRLKSFQDGPFASEYNAKTLEHVEEALMWLNRRVEDRIERNVLGKNIK</sequence>
<name>A0A8S5UJN6_9CAUD</name>
<dbReference type="InterPro" id="IPR056098">
    <property type="entry name" value="Acb2/Tad1_hairpin"/>
</dbReference>
<evidence type="ECO:0000256" key="1">
    <source>
        <dbReference type="ARBA" id="ARBA00022741"/>
    </source>
</evidence>
<evidence type="ECO:0000313" key="3">
    <source>
        <dbReference type="EMBL" id="DAF94610.1"/>
    </source>
</evidence>
<proteinExistence type="predicted"/>
<reference evidence="3" key="1">
    <citation type="journal article" date="2021" name="Proc. Natl. Acad. Sci. U.S.A.">
        <title>A Catalog of Tens of Thousands of Viruses from Human Metagenomes Reveals Hidden Associations with Chronic Diseases.</title>
        <authorList>
            <person name="Tisza M.J."/>
            <person name="Buck C.B."/>
        </authorList>
    </citation>
    <scope>NUCLEOTIDE SEQUENCE</scope>
    <source>
        <strain evidence="3">Ct3gT1</strain>
    </source>
</reference>
<keyword evidence="1" id="KW-0547">Nucleotide-binding</keyword>
<accession>A0A8S5UJN6</accession>
<protein>
    <recommendedName>
        <fullName evidence="2">Acb2/Tad1 hairpin domain-containing protein</fullName>
    </recommendedName>
</protein>